<evidence type="ECO:0008006" key="3">
    <source>
        <dbReference type="Google" id="ProtNLM"/>
    </source>
</evidence>
<sequence>MRTFVQSWYGDPTSPAAVAPGSPLAPPPLKAWHDIAAQWDGVITSHNYPVALPELRLLDGMVEFWGENQGCWVWGFDPHDTAHPVYEQPHAIGPWRPTGANLAEFLEHATMIEATFGAPVQLSAVSHYWIPVSESPFRPWNWPAPGARVVVGGQWLAFVYPEQHGHSITLAARKAENLAWAEGKATWRRYEPAACNDEPAAWTEPPW</sequence>
<evidence type="ECO:0000313" key="2">
    <source>
        <dbReference type="Proteomes" id="UP001521150"/>
    </source>
</evidence>
<gene>
    <name evidence="1" type="ORF">LWC34_51915</name>
</gene>
<organism evidence="1 2">
    <name type="scientific">Kibdelosporangium philippinense</name>
    <dbReference type="NCBI Taxonomy" id="211113"/>
    <lineage>
        <taxon>Bacteria</taxon>
        <taxon>Bacillati</taxon>
        <taxon>Actinomycetota</taxon>
        <taxon>Actinomycetes</taxon>
        <taxon>Pseudonocardiales</taxon>
        <taxon>Pseudonocardiaceae</taxon>
        <taxon>Kibdelosporangium</taxon>
    </lineage>
</organism>
<reference evidence="1 2" key="1">
    <citation type="submission" date="2021-12" db="EMBL/GenBank/DDBJ databases">
        <title>Genome sequence of Kibdelosporangium philippinense ATCC 49844.</title>
        <authorList>
            <person name="Fedorov E.A."/>
            <person name="Omeragic M."/>
            <person name="Shalygina K.F."/>
            <person name="Maclea K.S."/>
        </authorList>
    </citation>
    <scope>NUCLEOTIDE SEQUENCE [LARGE SCALE GENOMIC DNA]</scope>
    <source>
        <strain evidence="1 2">ATCC 49844</strain>
    </source>
</reference>
<evidence type="ECO:0000313" key="1">
    <source>
        <dbReference type="EMBL" id="MCE7011262.1"/>
    </source>
</evidence>
<proteinExistence type="predicted"/>
<protein>
    <recommendedName>
        <fullName evidence="3">SMI1/KNR4 family protein</fullName>
    </recommendedName>
</protein>
<dbReference type="Proteomes" id="UP001521150">
    <property type="component" value="Unassembled WGS sequence"/>
</dbReference>
<dbReference type="RefSeq" id="WP_233733653.1">
    <property type="nucleotide sequence ID" value="NZ_JAJVCN010000004.1"/>
</dbReference>
<name>A0ABS8ZYM6_9PSEU</name>
<accession>A0ABS8ZYM6</accession>
<comment type="caution">
    <text evidence="1">The sequence shown here is derived from an EMBL/GenBank/DDBJ whole genome shotgun (WGS) entry which is preliminary data.</text>
</comment>
<keyword evidence="2" id="KW-1185">Reference proteome</keyword>
<dbReference type="EMBL" id="JAJVCN010000004">
    <property type="protein sequence ID" value="MCE7011262.1"/>
    <property type="molecule type" value="Genomic_DNA"/>
</dbReference>